<evidence type="ECO:0000256" key="2">
    <source>
        <dbReference type="ARBA" id="ARBA00010663"/>
    </source>
</evidence>
<evidence type="ECO:0000256" key="5">
    <source>
        <dbReference type="ARBA" id="ARBA00023040"/>
    </source>
</evidence>
<evidence type="ECO:0000313" key="13">
    <source>
        <dbReference type="Proteomes" id="UP000027135"/>
    </source>
</evidence>
<keyword evidence="3 9" id="KW-0812">Transmembrane</keyword>
<dbReference type="PANTHER" id="PTHR45695">
    <property type="entry name" value="LEUCOKININ RECEPTOR-RELATED"/>
    <property type="match status" value="1"/>
</dbReference>
<sequence>SVTNYFLVNLSVADLLVTLICMPVAISQAVIKLWLYGEFMCKITYYLQGVSVGASVFTITAMSIDRYLAIRHPMAFRKIFNKTTTLFVSI</sequence>
<dbReference type="InterPro" id="IPR017452">
    <property type="entry name" value="GPCR_Rhodpsn_7TM"/>
</dbReference>
<feature type="transmembrane region" description="Helical" evidence="10">
    <location>
        <begin position="43"/>
        <end position="64"/>
    </location>
</feature>
<dbReference type="Proteomes" id="UP000027135">
    <property type="component" value="Unassembled WGS sequence"/>
</dbReference>
<keyword evidence="5 9" id="KW-0297">G-protein coupled receptor</keyword>
<dbReference type="EMBL" id="KK852513">
    <property type="protein sequence ID" value="KDR22267.1"/>
    <property type="molecule type" value="Genomic_DNA"/>
</dbReference>
<keyword evidence="8 9" id="KW-0807">Transducer</keyword>
<dbReference type="PROSITE" id="PS00237">
    <property type="entry name" value="G_PROTEIN_RECEP_F1_1"/>
    <property type="match status" value="1"/>
</dbReference>
<evidence type="ECO:0000256" key="1">
    <source>
        <dbReference type="ARBA" id="ARBA00004141"/>
    </source>
</evidence>
<keyword evidence="4 10" id="KW-1133">Transmembrane helix</keyword>
<evidence type="ECO:0000256" key="6">
    <source>
        <dbReference type="ARBA" id="ARBA00023136"/>
    </source>
</evidence>
<evidence type="ECO:0000256" key="9">
    <source>
        <dbReference type="RuleBase" id="RU000688"/>
    </source>
</evidence>
<comment type="subcellular location">
    <subcellularLocation>
        <location evidence="1">Membrane</location>
        <topology evidence="1">Multi-pass membrane protein</topology>
    </subcellularLocation>
</comment>
<evidence type="ECO:0000259" key="11">
    <source>
        <dbReference type="PROSITE" id="PS50262"/>
    </source>
</evidence>
<evidence type="ECO:0000256" key="4">
    <source>
        <dbReference type="ARBA" id="ARBA00022989"/>
    </source>
</evidence>
<dbReference type="PRINTS" id="PR00237">
    <property type="entry name" value="GPCRRHODOPSN"/>
</dbReference>
<keyword evidence="13" id="KW-1185">Reference proteome</keyword>
<proteinExistence type="inferred from homology"/>
<reference evidence="12 13" key="1">
    <citation type="journal article" date="2014" name="Nat. Commun.">
        <title>Molecular traces of alternative social organization in a termite genome.</title>
        <authorList>
            <person name="Terrapon N."/>
            <person name="Li C."/>
            <person name="Robertson H.M."/>
            <person name="Ji L."/>
            <person name="Meng X."/>
            <person name="Booth W."/>
            <person name="Chen Z."/>
            <person name="Childers C.P."/>
            <person name="Glastad K.M."/>
            <person name="Gokhale K."/>
            <person name="Gowin J."/>
            <person name="Gronenberg W."/>
            <person name="Hermansen R.A."/>
            <person name="Hu H."/>
            <person name="Hunt B.G."/>
            <person name="Huylmans A.K."/>
            <person name="Khalil S.M."/>
            <person name="Mitchell R.D."/>
            <person name="Munoz-Torres M.C."/>
            <person name="Mustard J.A."/>
            <person name="Pan H."/>
            <person name="Reese J.T."/>
            <person name="Scharf M.E."/>
            <person name="Sun F."/>
            <person name="Vogel H."/>
            <person name="Xiao J."/>
            <person name="Yang W."/>
            <person name="Yang Z."/>
            <person name="Yang Z."/>
            <person name="Zhou J."/>
            <person name="Zhu J."/>
            <person name="Brent C.S."/>
            <person name="Elsik C.G."/>
            <person name="Goodisman M.A."/>
            <person name="Liberles D.A."/>
            <person name="Roe R.M."/>
            <person name="Vargo E.L."/>
            <person name="Vilcinskas A."/>
            <person name="Wang J."/>
            <person name="Bornberg-Bauer E."/>
            <person name="Korb J."/>
            <person name="Zhang G."/>
            <person name="Liebig J."/>
        </authorList>
    </citation>
    <scope>NUCLEOTIDE SEQUENCE [LARGE SCALE GENOMIC DNA]</scope>
    <source>
        <tissue evidence="12">Whole organism</tissue>
    </source>
</reference>
<feature type="transmembrane region" description="Helical" evidence="10">
    <location>
        <begin position="6"/>
        <end position="31"/>
    </location>
</feature>
<dbReference type="STRING" id="136037.A0A067RES6"/>
<accession>A0A067RES6</accession>
<feature type="non-terminal residue" evidence="12">
    <location>
        <position position="90"/>
    </location>
</feature>
<name>A0A067RES6_ZOONE</name>
<organism evidence="12 13">
    <name type="scientific">Zootermopsis nevadensis</name>
    <name type="common">Dampwood termite</name>
    <dbReference type="NCBI Taxonomy" id="136037"/>
    <lineage>
        <taxon>Eukaryota</taxon>
        <taxon>Metazoa</taxon>
        <taxon>Ecdysozoa</taxon>
        <taxon>Arthropoda</taxon>
        <taxon>Hexapoda</taxon>
        <taxon>Insecta</taxon>
        <taxon>Pterygota</taxon>
        <taxon>Neoptera</taxon>
        <taxon>Polyneoptera</taxon>
        <taxon>Dictyoptera</taxon>
        <taxon>Blattodea</taxon>
        <taxon>Blattoidea</taxon>
        <taxon>Termitoidae</taxon>
        <taxon>Termopsidae</taxon>
        <taxon>Zootermopsis</taxon>
    </lineage>
</organism>
<feature type="domain" description="G-protein coupled receptors family 1 profile" evidence="11">
    <location>
        <begin position="1"/>
        <end position="90"/>
    </location>
</feature>
<dbReference type="Gene3D" id="1.20.1070.10">
    <property type="entry name" value="Rhodopsin 7-helix transmembrane proteins"/>
    <property type="match status" value="1"/>
</dbReference>
<keyword evidence="7 9" id="KW-0675">Receptor</keyword>
<evidence type="ECO:0000313" key="12">
    <source>
        <dbReference type="EMBL" id="KDR22267.1"/>
    </source>
</evidence>
<evidence type="ECO:0000256" key="10">
    <source>
        <dbReference type="SAM" id="Phobius"/>
    </source>
</evidence>
<dbReference type="GO" id="GO:0004930">
    <property type="term" value="F:G protein-coupled receptor activity"/>
    <property type="evidence" value="ECO:0007669"/>
    <property type="project" value="UniProtKB-KW"/>
</dbReference>
<dbReference type="InterPro" id="IPR000276">
    <property type="entry name" value="GPCR_Rhodpsn"/>
</dbReference>
<evidence type="ECO:0000256" key="3">
    <source>
        <dbReference type="ARBA" id="ARBA00022692"/>
    </source>
</evidence>
<dbReference type="InParanoid" id="A0A067RES6"/>
<gene>
    <name evidence="12" type="ORF">L798_02372</name>
</gene>
<evidence type="ECO:0000256" key="7">
    <source>
        <dbReference type="ARBA" id="ARBA00023170"/>
    </source>
</evidence>
<dbReference type="eggNOG" id="KOG3656">
    <property type="taxonomic scope" value="Eukaryota"/>
</dbReference>
<evidence type="ECO:0000256" key="8">
    <source>
        <dbReference type="ARBA" id="ARBA00023224"/>
    </source>
</evidence>
<keyword evidence="6 10" id="KW-0472">Membrane</keyword>
<dbReference type="OMA" id="CKITYYL"/>
<feature type="non-terminal residue" evidence="12">
    <location>
        <position position="1"/>
    </location>
</feature>
<dbReference type="GO" id="GO:0005886">
    <property type="term" value="C:plasma membrane"/>
    <property type="evidence" value="ECO:0007669"/>
    <property type="project" value="TreeGrafter"/>
</dbReference>
<dbReference type="PANTHER" id="PTHR45695:SF15">
    <property type="entry name" value="OPSIN RH2"/>
    <property type="match status" value="1"/>
</dbReference>
<comment type="similarity">
    <text evidence="2 9">Belongs to the G-protein coupled receptor 1 family.</text>
</comment>
<dbReference type="SUPFAM" id="SSF81321">
    <property type="entry name" value="Family A G protein-coupled receptor-like"/>
    <property type="match status" value="1"/>
</dbReference>
<protein>
    <submittedName>
        <fullName evidence="12">Orexin receptor type 1</fullName>
    </submittedName>
</protein>
<dbReference type="PROSITE" id="PS50262">
    <property type="entry name" value="G_PROTEIN_RECEP_F1_2"/>
    <property type="match status" value="1"/>
</dbReference>
<dbReference type="AlphaFoldDB" id="A0A067RES6"/>
<dbReference type="Pfam" id="PF00001">
    <property type="entry name" value="7tm_1"/>
    <property type="match status" value="1"/>
</dbReference>